<dbReference type="NCBIfam" id="TIGR02595">
    <property type="entry name" value="PEP_CTERM"/>
    <property type="match status" value="1"/>
</dbReference>
<keyword evidence="1" id="KW-0472">Membrane</keyword>
<keyword evidence="1" id="KW-1133">Transmembrane helix</keyword>
<dbReference type="Proteomes" id="UP000003959">
    <property type="component" value="Unassembled WGS sequence"/>
</dbReference>
<name>F4Y3Q8_9CYAN</name>
<protein>
    <submittedName>
        <fullName evidence="2">Uncharacterized protein</fullName>
    </submittedName>
</protein>
<evidence type="ECO:0000256" key="1">
    <source>
        <dbReference type="SAM" id="Phobius"/>
    </source>
</evidence>
<accession>F4Y3Q8</accession>
<feature type="transmembrane region" description="Helical" evidence="1">
    <location>
        <begin position="39"/>
        <end position="56"/>
    </location>
</feature>
<sequence>MRANLLDDANAFEFVFDTGAKLDPNVTVIAEVKTVPEPSSLFGVLAVAMGGISWLWQRK</sequence>
<reference evidence="3" key="1">
    <citation type="journal article" date="2011" name="Proc. Natl. Acad. Sci. U.S.A.">
        <title>Genomic insights into the physiology and ecology of the marine filamentous cyanobacterium Lyngbya majuscula.</title>
        <authorList>
            <person name="Jones A.C."/>
            <person name="Monroe E.A."/>
            <person name="Podell S."/>
            <person name="Hess W.R."/>
            <person name="Klages S."/>
            <person name="Esquenazi E."/>
            <person name="Niessen S."/>
            <person name="Hoover H."/>
            <person name="Rothmann M."/>
            <person name="Lasken R.S."/>
            <person name="Yates J.R.III."/>
            <person name="Reinhardt R."/>
            <person name="Kube M."/>
            <person name="Burkart M.D."/>
            <person name="Allen E.E."/>
            <person name="Dorrestein P.C."/>
            <person name="Gerwick W.H."/>
            <person name="Gerwick L."/>
        </authorList>
    </citation>
    <scope>NUCLEOTIDE SEQUENCE [LARGE SCALE GENOMIC DNA]</scope>
    <source>
        <strain evidence="3">3L</strain>
    </source>
</reference>
<keyword evidence="1" id="KW-0812">Transmembrane</keyword>
<gene>
    <name evidence="2" type="ORF">LYNGBM3L_72900</name>
</gene>
<organism evidence="2 3">
    <name type="scientific">Moorena producens 3L</name>
    <dbReference type="NCBI Taxonomy" id="489825"/>
    <lineage>
        <taxon>Bacteria</taxon>
        <taxon>Bacillati</taxon>
        <taxon>Cyanobacteriota</taxon>
        <taxon>Cyanophyceae</taxon>
        <taxon>Coleofasciculales</taxon>
        <taxon>Coleofasciculaceae</taxon>
        <taxon>Moorena</taxon>
    </lineage>
</organism>
<dbReference type="InterPro" id="IPR013424">
    <property type="entry name" value="Ice-binding_C"/>
</dbReference>
<evidence type="ECO:0000313" key="3">
    <source>
        <dbReference type="Proteomes" id="UP000003959"/>
    </source>
</evidence>
<proteinExistence type="predicted"/>
<dbReference type="AlphaFoldDB" id="F4Y3Q8"/>
<keyword evidence="3" id="KW-1185">Reference proteome</keyword>
<evidence type="ECO:0000313" key="2">
    <source>
        <dbReference type="EMBL" id="EGJ28734.1"/>
    </source>
</evidence>
<dbReference type="RefSeq" id="WP_008191520.1">
    <property type="nucleotide sequence ID" value="NZ_GL890973.1"/>
</dbReference>
<dbReference type="EMBL" id="GL890973">
    <property type="protein sequence ID" value="EGJ28734.1"/>
    <property type="molecule type" value="Genomic_DNA"/>
</dbReference>
<dbReference type="HOGENOM" id="CLU_2955526_0_0_3"/>